<organism evidence="1 2">
    <name type="scientific">Paenibacillus artemisiicola</name>
    <dbReference type="NCBI Taxonomy" id="1172618"/>
    <lineage>
        <taxon>Bacteria</taxon>
        <taxon>Bacillati</taxon>
        <taxon>Bacillota</taxon>
        <taxon>Bacilli</taxon>
        <taxon>Bacillales</taxon>
        <taxon>Paenibacillaceae</taxon>
        <taxon>Paenibacillus</taxon>
    </lineage>
</organism>
<evidence type="ECO:0000313" key="2">
    <source>
        <dbReference type="Proteomes" id="UP000670947"/>
    </source>
</evidence>
<dbReference type="EMBL" id="JAGGDJ010000061">
    <property type="protein sequence ID" value="MBO7748523.1"/>
    <property type="molecule type" value="Genomic_DNA"/>
</dbReference>
<protein>
    <submittedName>
        <fullName evidence="1">DUF4265 domain-containing protein</fullName>
    </submittedName>
</protein>
<dbReference type="Proteomes" id="UP000670947">
    <property type="component" value="Unassembled WGS sequence"/>
</dbReference>
<name>A0ABS3WJL7_9BACL</name>
<keyword evidence="2" id="KW-1185">Reference proteome</keyword>
<dbReference type="RefSeq" id="WP_208851075.1">
    <property type="nucleotide sequence ID" value="NZ_JAGGDJ010000061.1"/>
</dbReference>
<accession>A0ABS3WJL7</accession>
<reference evidence="1 2" key="1">
    <citation type="submission" date="2021-03" db="EMBL/GenBank/DDBJ databases">
        <title>Paenibacillus artemisicola MWE-103 whole genome sequence.</title>
        <authorList>
            <person name="Ham Y.J."/>
        </authorList>
    </citation>
    <scope>NUCLEOTIDE SEQUENCE [LARGE SCALE GENOMIC DNA]</scope>
    <source>
        <strain evidence="1 2">MWE-103</strain>
    </source>
</reference>
<comment type="caution">
    <text evidence="1">The sequence shown here is derived from an EMBL/GenBank/DDBJ whole genome shotgun (WGS) entry which is preliminary data.</text>
</comment>
<proteinExistence type="predicted"/>
<evidence type="ECO:0000313" key="1">
    <source>
        <dbReference type="EMBL" id="MBO7748523.1"/>
    </source>
</evidence>
<sequence>MKQIRQLQLCFDEDGREIEVLDVSVIDPDTVTIEENPIFSERVSFGDRIRVRRVGDVYYYIETLRKSELVRRSWLLSRRVSRSAELSAAKARIAEAGGNWEQVFGGLLVINVPQAFEGGIAADIDAIIADIDRLGGQA</sequence>
<gene>
    <name evidence="1" type="ORF">I8J29_30545</name>
</gene>